<dbReference type="SUPFAM" id="SSF52540">
    <property type="entry name" value="P-loop containing nucleoside triphosphate hydrolases"/>
    <property type="match status" value="1"/>
</dbReference>
<dbReference type="Proteomes" id="UP000223606">
    <property type="component" value="Chromosome 1"/>
</dbReference>
<feature type="domain" description="IcmF-related" evidence="3">
    <location>
        <begin position="491"/>
        <end position="801"/>
    </location>
</feature>
<dbReference type="Pfam" id="PF06744">
    <property type="entry name" value="IcmF_C"/>
    <property type="match status" value="1"/>
</dbReference>
<dbReference type="PANTHER" id="PTHR36153:SF1">
    <property type="entry name" value="TYPE VI SECRETION SYSTEM COMPONENT TSSM1"/>
    <property type="match status" value="1"/>
</dbReference>
<dbReference type="InterPro" id="IPR017731">
    <property type="entry name" value="TssM1-like"/>
</dbReference>
<dbReference type="Pfam" id="PF14331">
    <property type="entry name" value="IcmF-related_N"/>
    <property type="match status" value="1"/>
</dbReference>
<keyword evidence="1" id="KW-1133">Transmembrane helix</keyword>
<reference evidence="6" key="1">
    <citation type="submission" date="2017-09" db="EMBL/GenBank/DDBJ databases">
        <title>Genome sequence of Nannocystis excedens DSM 71.</title>
        <authorList>
            <person name="Blom J."/>
        </authorList>
    </citation>
    <scope>NUCLEOTIDE SEQUENCE [LARGE SCALE GENOMIC DNA]</scope>
    <source>
        <strain evidence="6">type strain: E19</strain>
    </source>
</reference>
<evidence type="ECO:0000259" key="4">
    <source>
        <dbReference type="Pfam" id="PF14331"/>
    </source>
</evidence>
<dbReference type="NCBIfam" id="TIGR03348">
    <property type="entry name" value="VI_IcmF"/>
    <property type="match status" value="1"/>
</dbReference>
<dbReference type="Pfam" id="PF06761">
    <property type="entry name" value="IcmF-related"/>
    <property type="match status" value="1"/>
</dbReference>
<dbReference type="InterPro" id="IPR053156">
    <property type="entry name" value="T6SS_TssM-like"/>
</dbReference>
<accession>A0A2C9D6G1</accession>
<evidence type="ECO:0000259" key="3">
    <source>
        <dbReference type="Pfam" id="PF06761"/>
    </source>
</evidence>
<organism evidence="5 6">
    <name type="scientific">Hartmannibacter diazotrophicus</name>
    <dbReference type="NCBI Taxonomy" id="1482074"/>
    <lineage>
        <taxon>Bacteria</taxon>
        <taxon>Pseudomonadati</taxon>
        <taxon>Pseudomonadota</taxon>
        <taxon>Alphaproteobacteria</taxon>
        <taxon>Hyphomicrobiales</taxon>
        <taxon>Pleomorphomonadaceae</taxon>
        <taxon>Hartmannibacter</taxon>
    </lineage>
</organism>
<evidence type="ECO:0000313" key="5">
    <source>
        <dbReference type="EMBL" id="SON55886.1"/>
    </source>
</evidence>
<dbReference type="PANTHER" id="PTHR36153">
    <property type="entry name" value="INNER MEMBRANE PROTEIN-RELATED"/>
    <property type="match status" value="1"/>
</dbReference>
<keyword evidence="6" id="KW-1185">Reference proteome</keyword>
<evidence type="ECO:0000259" key="2">
    <source>
        <dbReference type="Pfam" id="PF06744"/>
    </source>
</evidence>
<dbReference type="InterPro" id="IPR025743">
    <property type="entry name" value="TssM1_N"/>
</dbReference>
<feature type="transmembrane region" description="Helical" evidence="1">
    <location>
        <begin position="43"/>
        <end position="62"/>
    </location>
</feature>
<dbReference type="OrthoDB" id="9758229at2"/>
<evidence type="ECO:0000313" key="6">
    <source>
        <dbReference type="Proteomes" id="UP000223606"/>
    </source>
</evidence>
<dbReference type="InterPro" id="IPR010623">
    <property type="entry name" value="IcmF_C"/>
</dbReference>
<protein>
    <submittedName>
        <fullName evidence="5">Type VI secretion protein IcmF</fullName>
    </submittedName>
</protein>
<dbReference type="RefSeq" id="WP_099556334.1">
    <property type="nucleotide sequence ID" value="NZ_LT960614.1"/>
</dbReference>
<dbReference type="EMBL" id="LT960614">
    <property type="protein sequence ID" value="SON55886.1"/>
    <property type="molecule type" value="Genomic_DNA"/>
</dbReference>
<sequence>MKKWLKPLMIVLGLVAFAAVVWFAGPFIGFGEAHPFESVLVRSLVIAVAVFLIGGLYAYGWWKRRKAAQALEEAVAEPVDSEGDMLAGRMNDALTTLKQASGKRGYLYELPWYVIIGPPGAGKTTALVNSGLKFPLRTGSGPMAIEGVGGTRYCDWWFTDEAVLIDTAGRYTTQDSDASRDAKGWLSFLRLLKRNRPKQPINGAIVAISLKDLMTLSNSEIAEHANAIRKRLLELHSELKVDFPVYALFTMADLVPGFMEYFGNFSESRRRKVWGATFQGEDRKRNRVGEVASEFDALVHRLTEELTDRLQEEADPAARAAIFGFPSQFAALREKVAGFLAEIFEPNRYQTNAALRGFYFSSGTQEGTPIDQLLGRMATELNMTSAHQRAMSSKGRSFFLHDLMRSVIFEESGLVSSDRSAVRRSMLLHNGALALVALLTAGMVGLWWWSFSSNRALIDNVDVAANDFRAAAEDDLSQTTVSDGDLGNIPDLLNRLATFPVGYHNRMWPPVGETFGLSQRADLEASATSSYHKALERLLRSRLVLRLERQIGDNIDNPNFLYEALKVYLMLVGSPDVPKVDDKLIIAWMQRDWEESVLPGAANAGVRKQLLQNLADMLELGATRPATLQPHADLVAAARQTLRRLSLAERAYALLKSQSLAAPIDDWSLVDKGGPDTSLVFETVDGSDIGQLQVPRLFTYSGFHDYFLTEMADVGQSILDDQWVVGDYGEQQAVFDRQKNRLGRDILDIYGKEFIAAWQAVLQNLRLRSLTADKPLYQTLNAVSSVTSPLRSLVESVSQETKLNVERPVPADITGEAKAALEEQALSRVYGLKRIGLDLALKAKSNLRAGASGEPVYVPGADIQAYFDPFHRLVDGDIGQRPIDVLISNLKDVNNMMMTAANAPASQAALAAGNLQTQVGGLRQTAPKLPEPLKSMINSAAREFEGDATRTSINDLNQALTRDVTQACRRVEKLYPFNSSSGGEISFAEFARLFGPNGAFDQFFNEHLAVFADLSGKDWAWRSDDPIASQLSPKAIRQFQQASEIRDAFFSGGSQTPAVPLVISAGKMSDDINMAVLTVDGLQAIAMHLNNAPTNVIWPAPGSNNVAGVHLEPQLPGRTNDVFARQGPWAFMRLVQSARVSQVTASDMVVRFIVGGRQVSYRVNVGSSVNPFTLRALKTFSCPTGF</sequence>
<name>A0A2C9D6G1_9HYPH</name>
<dbReference type="InterPro" id="IPR027417">
    <property type="entry name" value="P-loop_NTPase"/>
</dbReference>
<proteinExistence type="predicted"/>
<evidence type="ECO:0000256" key="1">
    <source>
        <dbReference type="SAM" id="Phobius"/>
    </source>
</evidence>
<dbReference type="InterPro" id="IPR009612">
    <property type="entry name" value="IcmF-rel"/>
</dbReference>
<dbReference type="AlphaFoldDB" id="A0A2C9D6G1"/>
<keyword evidence="1" id="KW-0812">Transmembrane</keyword>
<feature type="domain" description="Type VI secretion system IcmF C-terminal" evidence="2">
    <location>
        <begin position="1065"/>
        <end position="1166"/>
    </location>
</feature>
<gene>
    <name evidence="5" type="primary">icmF</name>
    <name evidence="5" type="ORF">HDIA_2345</name>
</gene>
<feature type="transmembrane region" description="Helical" evidence="1">
    <location>
        <begin position="427"/>
        <end position="449"/>
    </location>
</feature>
<dbReference type="KEGG" id="hdi:HDIA_2345"/>
<feature type="domain" description="Type VI secretion system component TssM1 N-terminal" evidence="4">
    <location>
        <begin position="179"/>
        <end position="435"/>
    </location>
</feature>
<keyword evidence="1" id="KW-0472">Membrane</keyword>